<accession>A0A7X3IKV2</accession>
<evidence type="ECO:0000259" key="6">
    <source>
        <dbReference type="Pfam" id="PF08281"/>
    </source>
</evidence>
<dbReference type="InterPro" id="IPR007627">
    <property type="entry name" value="RNA_pol_sigma70_r2"/>
</dbReference>
<proteinExistence type="inferred from homology"/>
<dbReference type="RefSeq" id="WP_160498873.1">
    <property type="nucleotide sequence ID" value="NZ_WUBI01000002.1"/>
</dbReference>
<dbReference type="InterPro" id="IPR036388">
    <property type="entry name" value="WH-like_DNA-bd_sf"/>
</dbReference>
<dbReference type="GO" id="GO:0016987">
    <property type="term" value="F:sigma factor activity"/>
    <property type="evidence" value="ECO:0007669"/>
    <property type="project" value="UniProtKB-KW"/>
</dbReference>
<dbReference type="Pfam" id="PF04542">
    <property type="entry name" value="Sigma70_r2"/>
    <property type="match status" value="1"/>
</dbReference>
<sequence>MNDRELFEAYKEQVYHLCYYMMQNRSDAEDLCQEVFIKAMLADRTQVREVKPWLLRIASNECNSALRRRKNGWAKEFKAYLLTRTRASNPVEEIMDQREIKMEFNQMYGRLPDKIRMVVTLRYVHDMTVPEIANVIDIPEGTVKSRLNRGIKLLQHMAVSQKKEMIRNESFF</sequence>
<dbReference type="NCBIfam" id="TIGR02937">
    <property type="entry name" value="sigma70-ECF"/>
    <property type="match status" value="1"/>
</dbReference>
<dbReference type="AlphaFoldDB" id="A0A7X3IKV2"/>
<organism evidence="7 8">
    <name type="scientific">Paenibacillus dendrobii</name>
    <dbReference type="NCBI Taxonomy" id="2691084"/>
    <lineage>
        <taxon>Bacteria</taxon>
        <taxon>Bacillati</taxon>
        <taxon>Bacillota</taxon>
        <taxon>Bacilli</taxon>
        <taxon>Bacillales</taxon>
        <taxon>Paenibacillaceae</taxon>
        <taxon>Paenibacillus</taxon>
    </lineage>
</organism>
<dbReference type="EMBL" id="WUBI01000002">
    <property type="protein sequence ID" value="MWV45311.1"/>
    <property type="molecule type" value="Genomic_DNA"/>
</dbReference>
<dbReference type="CDD" id="cd06171">
    <property type="entry name" value="Sigma70_r4"/>
    <property type="match status" value="1"/>
</dbReference>
<dbReference type="Pfam" id="PF08281">
    <property type="entry name" value="Sigma70_r4_2"/>
    <property type="match status" value="1"/>
</dbReference>
<reference evidence="7 8" key="1">
    <citation type="submission" date="2019-12" db="EMBL/GenBank/DDBJ databases">
        <title>Paenibacillus sp. nov., an endophytic bacterium isolated from the stem of Dendrobium.</title>
        <authorList>
            <person name="Zhao R."/>
        </authorList>
    </citation>
    <scope>NUCLEOTIDE SEQUENCE [LARGE SCALE GENOMIC DNA]</scope>
    <source>
        <strain evidence="7 8">HJL G12</strain>
    </source>
</reference>
<feature type="domain" description="RNA polymerase sigma-70 region 2" evidence="5">
    <location>
        <begin position="6"/>
        <end position="70"/>
    </location>
</feature>
<evidence type="ECO:0000313" key="8">
    <source>
        <dbReference type="Proteomes" id="UP000460318"/>
    </source>
</evidence>
<dbReference type="InterPro" id="IPR013324">
    <property type="entry name" value="RNA_pol_sigma_r3/r4-like"/>
</dbReference>
<keyword evidence="8" id="KW-1185">Reference proteome</keyword>
<dbReference type="InterPro" id="IPR013249">
    <property type="entry name" value="RNA_pol_sigma70_r4_t2"/>
</dbReference>
<dbReference type="SUPFAM" id="SSF88659">
    <property type="entry name" value="Sigma3 and sigma4 domains of RNA polymerase sigma factors"/>
    <property type="match status" value="1"/>
</dbReference>
<comment type="caution">
    <text evidence="7">The sequence shown here is derived from an EMBL/GenBank/DDBJ whole genome shotgun (WGS) entry which is preliminary data.</text>
</comment>
<evidence type="ECO:0000313" key="7">
    <source>
        <dbReference type="EMBL" id="MWV45311.1"/>
    </source>
</evidence>
<dbReference type="GO" id="GO:0006352">
    <property type="term" value="P:DNA-templated transcription initiation"/>
    <property type="evidence" value="ECO:0007669"/>
    <property type="project" value="InterPro"/>
</dbReference>
<dbReference type="PANTHER" id="PTHR43133:SF51">
    <property type="entry name" value="RNA POLYMERASE SIGMA FACTOR"/>
    <property type="match status" value="1"/>
</dbReference>
<comment type="similarity">
    <text evidence="1">Belongs to the sigma-70 factor family. ECF subfamily.</text>
</comment>
<evidence type="ECO:0000259" key="5">
    <source>
        <dbReference type="Pfam" id="PF04542"/>
    </source>
</evidence>
<dbReference type="GO" id="GO:0003677">
    <property type="term" value="F:DNA binding"/>
    <property type="evidence" value="ECO:0007669"/>
    <property type="project" value="InterPro"/>
</dbReference>
<protein>
    <submittedName>
        <fullName evidence="7">Sigma-70 family RNA polymerase sigma factor</fullName>
    </submittedName>
</protein>
<name>A0A7X3IKV2_9BACL</name>
<evidence type="ECO:0000256" key="3">
    <source>
        <dbReference type="ARBA" id="ARBA00023082"/>
    </source>
</evidence>
<evidence type="ECO:0000256" key="4">
    <source>
        <dbReference type="ARBA" id="ARBA00023163"/>
    </source>
</evidence>
<evidence type="ECO:0000256" key="1">
    <source>
        <dbReference type="ARBA" id="ARBA00010641"/>
    </source>
</evidence>
<feature type="domain" description="RNA polymerase sigma factor 70 region 4 type 2" evidence="6">
    <location>
        <begin position="105"/>
        <end position="154"/>
    </location>
</feature>
<keyword evidence="3" id="KW-0731">Sigma factor</keyword>
<keyword evidence="4" id="KW-0804">Transcription</keyword>
<dbReference type="InterPro" id="IPR039425">
    <property type="entry name" value="RNA_pol_sigma-70-like"/>
</dbReference>
<dbReference type="Proteomes" id="UP000460318">
    <property type="component" value="Unassembled WGS sequence"/>
</dbReference>
<dbReference type="Gene3D" id="1.10.1740.10">
    <property type="match status" value="1"/>
</dbReference>
<dbReference type="InterPro" id="IPR014284">
    <property type="entry name" value="RNA_pol_sigma-70_dom"/>
</dbReference>
<dbReference type="Gene3D" id="1.10.10.10">
    <property type="entry name" value="Winged helix-like DNA-binding domain superfamily/Winged helix DNA-binding domain"/>
    <property type="match status" value="1"/>
</dbReference>
<dbReference type="SUPFAM" id="SSF88946">
    <property type="entry name" value="Sigma2 domain of RNA polymerase sigma factors"/>
    <property type="match status" value="1"/>
</dbReference>
<dbReference type="PANTHER" id="PTHR43133">
    <property type="entry name" value="RNA POLYMERASE ECF-TYPE SIGMA FACTO"/>
    <property type="match status" value="1"/>
</dbReference>
<dbReference type="InterPro" id="IPR013325">
    <property type="entry name" value="RNA_pol_sigma_r2"/>
</dbReference>
<keyword evidence="2" id="KW-0805">Transcription regulation</keyword>
<gene>
    <name evidence="7" type="ORF">GRF59_16950</name>
</gene>
<evidence type="ECO:0000256" key="2">
    <source>
        <dbReference type="ARBA" id="ARBA00023015"/>
    </source>
</evidence>